<dbReference type="PANTHER" id="PTHR33392">
    <property type="entry name" value="POLYISOPRENYL-TEICHOIC ACID--PEPTIDOGLYCAN TEICHOIC ACID TRANSFERASE TAGU"/>
    <property type="match status" value="1"/>
</dbReference>
<dbReference type="OrthoDB" id="9782542at2"/>
<dbReference type="Pfam" id="PF03816">
    <property type="entry name" value="LytR_cpsA_psr"/>
    <property type="match status" value="1"/>
</dbReference>
<evidence type="ECO:0000313" key="6">
    <source>
        <dbReference type="EMBL" id="EHY90299.1"/>
    </source>
</evidence>
<name>H8G6M9_9PSEU</name>
<accession>H8G6M9</accession>
<evidence type="ECO:0000256" key="2">
    <source>
        <dbReference type="SAM" id="MobiDB-lite"/>
    </source>
</evidence>
<reference evidence="6 7" key="1">
    <citation type="journal article" date="2012" name="Stand. Genomic Sci.">
        <title>Genome sequence of the soil bacterium Saccharomonospora azurea type strain (NA-128(T)).</title>
        <authorList>
            <person name="Klenk H.P."/>
            <person name="Held B."/>
            <person name="Lucas S."/>
            <person name="Lapidus A."/>
            <person name="Copeland A."/>
            <person name="Hammon N."/>
            <person name="Pitluck S."/>
            <person name="Goodwin L.A."/>
            <person name="Han C."/>
            <person name="Tapia R."/>
            <person name="Brambilla E.M."/>
            <person name="Potter G."/>
            <person name="Land M."/>
            <person name="Ivanova N."/>
            <person name="Rohde M."/>
            <person name="Goker M."/>
            <person name="Detter J.C."/>
            <person name="Kyrpides N.C."/>
            <person name="Woyke T."/>
        </authorList>
    </citation>
    <scope>NUCLEOTIDE SEQUENCE [LARGE SCALE GENOMIC DNA]</scope>
    <source>
        <strain evidence="6 7">NA-128</strain>
    </source>
</reference>
<dbReference type="HOGENOM" id="CLU_016455_4_0_11"/>
<keyword evidence="3" id="KW-0812">Transmembrane</keyword>
<keyword evidence="3" id="KW-0472">Membrane</keyword>
<proteinExistence type="inferred from homology"/>
<dbReference type="Gene3D" id="3.30.70.2390">
    <property type="match status" value="1"/>
</dbReference>
<organism evidence="6 7">
    <name type="scientific">Saccharomonospora azurea NA-128</name>
    <dbReference type="NCBI Taxonomy" id="882081"/>
    <lineage>
        <taxon>Bacteria</taxon>
        <taxon>Bacillati</taxon>
        <taxon>Actinomycetota</taxon>
        <taxon>Actinomycetes</taxon>
        <taxon>Pseudonocardiales</taxon>
        <taxon>Pseudonocardiaceae</taxon>
        <taxon>Saccharomonospora</taxon>
    </lineage>
</organism>
<evidence type="ECO:0000259" key="4">
    <source>
        <dbReference type="Pfam" id="PF03816"/>
    </source>
</evidence>
<dbReference type="Gene3D" id="3.40.630.190">
    <property type="entry name" value="LCP protein"/>
    <property type="match status" value="1"/>
</dbReference>
<evidence type="ECO:0000259" key="5">
    <source>
        <dbReference type="Pfam" id="PF13399"/>
    </source>
</evidence>
<sequence length="533" mass="55800">MTDGAQDEVDAPVARRRSRVGTIGLVGGRTLLSLLSVVVLVLTAYGWQVIGSVQSNMTTTDVFDVEAGAPPLDGAVDILLVGVDSRTDAQGNPLPQEVLDMLHAGVEQGDRQTDTMILVHIPQDGTSATAISFPRDSWVQVAGGYGESRINSAFAYAYNDTVSTLTAQGETDQDVIEEQAKVAGRKNLIETIETLVGRPGMIDRYAEVNLASFYEITKVIGGIEVCLNNAVKEIKSGIDLPAGVQTIEGVQALAFVRQRDGLQRADLDRIQRQQAFLSGLARKILSKDILLNPARLSDLIGAVQKSVVISNDWDLLEFANQMRGLTGGSIEFHTMPVVGDKVVGAAQVLEVDPLQVQAFVDELIPDERKGDPRMDLPESVPGSEAYTVDIYNGTGDAAMGDATRTLLSRQGFGGESHAATDPLNSTVIYHAQGEEAGADLLLQALGGDLAVEVDPQLPGGTLAVHLGADFALPTDTDTGAGTGAPEQFLAGGPAQQQTGGEGAGDSTGTDDGGADDGESEDAPITAGGVPCVN</sequence>
<gene>
    <name evidence="6" type="ORF">SacazDRAFT_03425</name>
</gene>
<dbReference type="Proteomes" id="UP000004705">
    <property type="component" value="Chromosome"/>
</dbReference>
<keyword evidence="3" id="KW-1133">Transmembrane helix</keyword>
<dbReference type="InterPro" id="IPR027381">
    <property type="entry name" value="LytR/CpsA/Psr_C"/>
</dbReference>
<feature type="transmembrane region" description="Helical" evidence="3">
    <location>
        <begin position="25"/>
        <end position="47"/>
    </location>
</feature>
<dbReference type="NCBIfam" id="TIGR00350">
    <property type="entry name" value="lytR_cpsA_psr"/>
    <property type="match status" value="1"/>
</dbReference>
<evidence type="ECO:0000256" key="1">
    <source>
        <dbReference type="ARBA" id="ARBA00006068"/>
    </source>
</evidence>
<dbReference type="Pfam" id="PF13399">
    <property type="entry name" value="LytR_C"/>
    <property type="match status" value="1"/>
</dbReference>
<evidence type="ECO:0000313" key="7">
    <source>
        <dbReference type="Proteomes" id="UP000004705"/>
    </source>
</evidence>
<dbReference type="RefSeq" id="WP_005443600.1">
    <property type="nucleotide sequence ID" value="NZ_CM001466.1"/>
</dbReference>
<dbReference type="AlphaFoldDB" id="H8G6M9"/>
<dbReference type="InterPro" id="IPR004474">
    <property type="entry name" value="LytR_CpsA_psr"/>
</dbReference>
<dbReference type="PANTHER" id="PTHR33392:SF6">
    <property type="entry name" value="POLYISOPRENYL-TEICHOIC ACID--PEPTIDOGLYCAN TEICHOIC ACID TRANSFERASE TAGU"/>
    <property type="match status" value="1"/>
</dbReference>
<feature type="domain" description="Cell envelope-related transcriptional attenuator" evidence="4">
    <location>
        <begin position="113"/>
        <end position="285"/>
    </location>
</feature>
<dbReference type="EMBL" id="CM001466">
    <property type="protein sequence ID" value="EHY90299.1"/>
    <property type="molecule type" value="Genomic_DNA"/>
</dbReference>
<feature type="region of interest" description="Disordered" evidence="2">
    <location>
        <begin position="475"/>
        <end position="533"/>
    </location>
</feature>
<evidence type="ECO:0000256" key="3">
    <source>
        <dbReference type="SAM" id="Phobius"/>
    </source>
</evidence>
<protein>
    <submittedName>
        <fullName evidence="6">Cell envelope-related function transcriptional attenuator common domain</fullName>
    </submittedName>
</protein>
<comment type="similarity">
    <text evidence="1">Belongs to the LytR/CpsA/Psr (LCP) family.</text>
</comment>
<feature type="domain" description="LytR/CpsA/Psr regulator C-terminal" evidence="5">
    <location>
        <begin position="386"/>
        <end position="470"/>
    </location>
</feature>
<dbReference type="InterPro" id="IPR050922">
    <property type="entry name" value="LytR/CpsA/Psr_CW_biosynth"/>
</dbReference>
<feature type="compositionally biased region" description="Acidic residues" evidence="2">
    <location>
        <begin position="512"/>
        <end position="521"/>
    </location>
</feature>
<keyword evidence="7" id="KW-1185">Reference proteome</keyword>